<proteinExistence type="predicted"/>
<sequence>MILAHKIALDPNNVQETYFRKAAGTARFAYNGALDQWQQQFDAWKADPTLPKPTEAALRRQLNALKRDAFPWMLEVTKNAPQMAIMHLGQAFKNFFAGIAEYPTFKKKGRHDSFTLTNDPFTVKGQKVHIPKLGWVRMHEPLRFIGTVVAGTVSRTADRWFLSVTVELPDPPSVRRERQAVVGVDLGVSALATLSTGEKIVGPKAYADALAQLRRLSKQFSRQMEVAKVRAGLQPGQPTPKGMPMPLSQNMRKTQRRMARLHARIANIRADALHQLTTDLVQRFDVMAIEDLNVAGMLKNHPLARAIADMGFGEFRRQLAYKSGPMRENGGHREPLVSEQQNVFRVWIQNAENAARYAGVDVPRMSHTPRPRHQCGDQFANRGREFGEGLLTRVCLTADLLGDSLWSARPWTTGQWP</sequence>
<evidence type="ECO:0000259" key="2">
    <source>
        <dbReference type="Pfam" id="PF12323"/>
    </source>
</evidence>
<reference evidence="3 4" key="1">
    <citation type="journal article" date="2019" name="Sci. Rep.">
        <title>Sulfobacillus thermotolerans: new insights into resistance and metabolic capacities of acidophilic chemolithotrophs.</title>
        <authorList>
            <person name="Panyushkina A.E."/>
            <person name="Babenko V.V."/>
            <person name="Nikitina A.S."/>
            <person name="Selezneva O.V."/>
            <person name="Tsaplina I.A."/>
            <person name="Letarova M.A."/>
            <person name="Kostryukova E.S."/>
            <person name="Letarov A.V."/>
        </authorList>
    </citation>
    <scope>NUCLEOTIDE SEQUENCE [LARGE SCALE GENOMIC DNA]</scope>
    <source>
        <strain evidence="3 4">Kr1</strain>
    </source>
</reference>
<evidence type="ECO:0000259" key="1">
    <source>
        <dbReference type="Pfam" id="PF01385"/>
    </source>
</evidence>
<dbReference type="EMBL" id="CP019454">
    <property type="protein sequence ID" value="AUW92883.1"/>
    <property type="molecule type" value="Genomic_DNA"/>
</dbReference>
<protein>
    <recommendedName>
        <fullName evidence="5">Transposase</fullName>
    </recommendedName>
</protein>
<evidence type="ECO:0000313" key="3">
    <source>
        <dbReference type="EMBL" id="AUW92883.1"/>
    </source>
</evidence>
<dbReference type="NCBIfam" id="NF040570">
    <property type="entry name" value="guided_TnpB"/>
    <property type="match status" value="1"/>
</dbReference>
<organism evidence="3 4">
    <name type="scientific">Sulfobacillus thermotolerans</name>
    <dbReference type="NCBI Taxonomy" id="338644"/>
    <lineage>
        <taxon>Bacteria</taxon>
        <taxon>Bacillati</taxon>
        <taxon>Bacillota</taxon>
        <taxon>Clostridia</taxon>
        <taxon>Eubacteriales</taxon>
        <taxon>Clostridiales Family XVII. Incertae Sedis</taxon>
        <taxon>Sulfobacillus</taxon>
    </lineage>
</organism>
<evidence type="ECO:0008006" key="5">
    <source>
        <dbReference type="Google" id="ProtNLM"/>
    </source>
</evidence>
<keyword evidence="4" id="KW-1185">Reference proteome</keyword>
<dbReference type="Pfam" id="PF12323">
    <property type="entry name" value="HTH_OrfB_IS605"/>
    <property type="match status" value="1"/>
</dbReference>
<gene>
    <name evidence="3" type="ORF">BXT84_02050</name>
</gene>
<dbReference type="InterPro" id="IPR021027">
    <property type="entry name" value="Transposase_put_HTH"/>
</dbReference>
<feature type="domain" description="Probable transposase IS891/IS1136/IS1341" evidence="1">
    <location>
        <begin position="164"/>
        <end position="300"/>
    </location>
</feature>
<dbReference type="Proteomes" id="UP000325292">
    <property type="component" value="Chromosome"/>
</dbReference>
<accession>A0ABM6RNM9</accession>
<feature type="domain" description="Transposase putative helix-turn-helix" evidence="2">
    <location>
        <begin position="1"/>
        <end position="41"/>
    </location>
</feature>
<name>A0ABM6RNM9_9FIRM</name>
<dbReference type="InterPro" id="IPR001959">
    <property type="entry name" value="Transposase"/>
</dbReference>
<dbReference type="Pfam" id="PF01385">
    <property type="entry name" value="OrfB_IS605"/>
    <property type="match status" value="1"/>
</dbReference>
<evidence type="ECO:0000313" key="4">
    <source>
        <dbReference type="Proteomes" id="UP000325292"/>
    </source>
</evidence>